<reference evidence="8" key="1">
    <citation type="submission" date="2014-11" db="EMBL/GenBank/DDBJ databases">
        <authorList>
            <person name="Otto D Thomas"/>
            <person name="Naeem Raeece"/>
        </authorList>
    </citation>
    <scope>NUCLEOTIDE SEQUENCE</scope>
</reference>
<evidence type="ECO:0000256" key="5">
    <source>
        <dbReference type="ARBA" id="ARBA00022939"/>
    </source>
</evidence>
<dbReference type="VEuPathDB" id="CryptoDB:Cvel_7492"/>
<evidence type="ECO:0000256" key="7">
    <source>
        <dbReference type="SAM" id="Phobius"/>
    </source>
</evidence>
<evidence type="ECO:0000256" key="6">
    <source>
        <dbReference type="ARBA" id="ARBA00023453"/>
    </source>
</evidence>
<dbReference type="Pfam" id="PF13578">
    <property type="entry name" value="Methyltransf_24"/>
    <property type="match status" value="1"/>
</dbReference>
<dbReference type="InterPro" id="IPR029063">
    <property type="entry name" value="SAM-dependent_MTases_sf"/>
</dbReference>
<proteinExistence type="inferred from homology"/>
<keyword evidence="7" id="KW-0812">Transmembrane</keyword>
<accession>A0A0G4HM18</accession>
<feature type="transmembrane region" description="Helical" evidence="7">
    <location>
        <begin position="20"/>
        <end position="41"/>
    </location>
</feature>
<protein>
    <recommendedName>
        <fullName evidence="1">catechol O-methyltransferase</fullName>
        <ecNumber evidence="1">2.1.1.6</ecNumber>
    </recommendedName>
</protein>
<evidence type="ECO:0000256" key="1">
    <source>
        <dbReference type="ARBA" id="ARBA00012880"/>
    </source>
</evidence>
<name>A0A0G4HM18_9ALVE</name>
<dbReference type="PANTHER" id="PTHR43836:SF2">
    <property type="entry name" value="CATECHOL O-METHYLTRANSFERASE 1-RELATED"/>
    <property type="match status" value="1"/>
</dbReference>
<dbReference type="GO" id="GO:0016206">
    <property type="term" value="F:catechol O-methyltransferase activity"/>
    <property type="evidence" value="ECO:0007669"/>
    <property type="project" value="UniProtKB-EC"/>
</dbReference>
<keyword evidence="4" id="KW-0949">S-adenosyl-L-methionine</keyword>
<evidence type="ECO:0000313" key="8">
    <source>
        <dbReference type="EMBL" id="CEM45382.1"/>
    </source>
</evidence>
<keyword evidence="5" id="KW-0128">Catecholamine metabolism</keyword>
<keyword evidence="2" id="KW-0489">Methyltransferase</keyword>
<dbReference type="PROSITE" id="PS51682">
    <property type="entry name" value="SAM_OMT_I"/>
    <property type="match status" value="1"/>
</dbReference>
<sequence length="309" mass="34522">MAKDKGSTKVTASEKGSGSFLFSLPMLTLVLLVSGACYYFSSHLWCAYNMGLCILPIVSPFDLASHLSIHLMALNFVLHHPDVVVKSQLPETAPERVESVINAIDELGHSGSFMMNVGDVKGKILDEALEKKLKEFFEAKKDSDEEFLLVEFGTYLGYGTLRIGRVLRAMNLPEEQLWRVSVISIDPSSATRAVAAALWETAGVRNLIDYRMADSGDVLSELTSKGRKIDFLFVDHMKDLYLPDLQYCLDKDLLKSRAVVVGDNLIFPGAPDFKKFVIERTDLFDTEIIEGKVEYLTWPDHVSVSVFKK</sequence>
<keyword evidence="7" id="KW-0472">Membrane</keyword>
<comment type="similarity">
    <text evidence="6">Belongs to the class I-like SAM-binding methyltransferase superfamily. Cation-dependent O-methyltransferase family.</text>
</comment>
<dbReference type="PhylomeDB" id="A0A0G4HM18"/>
<dbReference type="SUPFAM" id="SSF53335">
    <property type="entry name" value="S-adenosyl-L-methionine-dependent methyltransferases"/>
    <property type="match status" value="1"/>
</dbReference>
<organism evidence="8">
    <name type="scientific">Chromera velia CCMP2878</name>
    <dbReference type="NCBI Taxonomy" id="1169474"/>
    <lineage>
        <taxon>Eukaryota</taxon>
        <taxon>Sar</taxon>
        <taxon>Alveolata</taxon>
        <taxon>Colpodellida</taxon>
        <taxon>Chromeraceae</taxon>
        <taxon>Chromera</taxon>
    </lineage>
</organism>
<dbReference type="Gene3D" id="3.40.50.150">
    <property type="entry name" value="Vaccinia Virus protein VP39"/>
    <property type="match status" value="1"/>
</dbReference>
<evidence type="ECO:0000256" key="2">
    <source>
        <dbReference type="ARBA" id="ARBA00022603"/>
    </source>
</evidence>
<dbReference type="EC" id="2.1.1.6" evidence="1"/>
<dbReference type="AlphaFoldDB" id="A0A0G4HM18"/>
<dbReference type="InterPro" id="IPR002935">
    <property type="entry name" value="SAM_O-MeTrfase"/>
</dbReference>
<evidence type="ECO:0000256" key="4">
    <source>
        <dbReference type="ARBA" id="ARBA00022691"/>
    </source>
</evidence>
<keyword evidence="3" id="KW-0808">Transferase</keyword>
<evidence type="ECO:0000256" key="3">
    <source>
        <dbReference type="ARBA" id="ARBA00022679"/>
    </source>
</evidence>
<keyword evidence="7" id="KW-1133">Transmembrane helix</keyword>
<dbReference type="GO" id="GO:0032259">
    <property type="term" value="P:methylation"/>
    <property type="evidence" value="ECO:0007669"/>
    <property type="project" value="UniProtKB-KW"/>
</dbReference>
<dbReference type="EMBL" id="CDMZ01003172">
    <property type="protein sequence ID" value="CEM45382.1"/>
    <property type="molecule type" value="Genomic_DNA"/>
</dbReference>
<gene>
    <name evidence="8" type="ORF">Cvel_7492</name>
</gene>
<dbReference type="PANTHER" id="PTHR43836">
    <property type="entry name" value="CATECHOL O-METHYLTRANSFERASE 1-RELATED"/>
    <property type="match status" value="1"/>
</dbReference>
<dbReference type="GO" id="GO:0006584">
    <property type="term" value="P:catecholamine metabolic process"/>
    <property type="evidence" value="ECO:0007669"/>
    <property type="project" value="UniProtKB-KW"/>
</dbReference>